<dbReference type="OrthoDB" id="10371765at2759"/>
<evidence type="ECO:0008006" key="5">
    <source>
        <dbReference type="Google" id="ProtNLM"/>
    </source>
</evidence>
<keyword evidence="4" id="KW-1185">Reference proteome</keyword>
<dbReference type="AlphaFoldDB" id="A0A4S2LB92"/>
<reference evidence="3 4" key="1">
    <citation type="journal article" date="2019" name="BMC Genomics">
        <title>New insights from Opisthorchis felineus genome: update on genomics of the epidemiologically important liver flukes.</title>
        <authorList>
            <person name="Ershov N.I."/>
            <person name="Mordvinov V.A."/>
            <person name="Prokhortchouk E.B."/>
            <person name="Pakharukova M.Y."/>
            <person name="Gunbin K.V."/>
            <person name="Ustyantsev K."/>
            <person name="Genaev M.A."/>
            <person name="Blinov A.G."/>
            <person name="Mazur A."/>
            <person name="Boulygina E."/>
            <person name="Tsygankova S."/>
            <person name="Khrameeva E."/>
            <person name="Chekanov N."/>
            <person name="Fan G."/>
            <person name="Xiao A."/>
            <person name="Zhang H."/>
            <person name="Xu X."/>
            <person name="Yang H."/>
            <person name="Solovyev V."/>
            <person name="Lee S.M."/>
            <person name="Liu X."/>
            <person name="Afonnikov D.A."/>
            <person name="Skryabin K.G."/>
        </authorList>
    </citation>
    <scope>NUCLEOTIDE SEQUENCE [LARGE SCALE GENOMIC DNA]</scope>
    <source>
        <strain evidence="3">AK-0245</strain>
        <tissue evidence="3">Whole organism</tissue>
    </source>
</reference>
<proteinExistence type="predicted"/>
<feature type="region of interest" description="Disordered" evidence="1">
    <location>
        <begin position="153"/>
        <end position="184"/>
    </location>
</feature>
<dbReference type="EMBL" id="SJOL01008320">
    <property type="protein sequence ID" value="TGZ60635.1"/>
    <property type="molecule type" value="Genomic_DNA"/>
</dbReference>
<comment type="caution">
    <text evidence="3">The sequence shown here is derived from an EMBL/GenBank/DDBJ whole genome shotgun (WGS) entry which is preliminary data.</text>
</comment>
<accession>A0A4S2LB92</accession>
<keyword evidence="2" id="KW-0732">Signal</keyword>
<feature type="compositionally biased region" description="Low complexity" evidence="1">
    <location>
        <begin position="166"/>
        <end position="179"/>
    </location>
</feature>
<organism evidence="3 4">
    <name type="scientific">Opisthorchis felineus</name>
    <dbReference type="NCBI Taxonomy" id="147828"/>
    <lineage>
        <taxon>Eukaryota</taxon>
        <taxon>Metazoa</taxon>
        <taxon>Spiralia</taxon>
        <taxon>Lophotrochozoa</taxon>
        <taxon>Platyhelminthes</taxon>
        <taxon>Trematoda</taxon>
        <taxon>Digenea</taxon>
        <taxon>Opisthorchiida</taxon>
        <taxon>Opisthorchiata</taxon>
        <taxon>Opisthorchiidae</taxon>
        <taxon>Opisthorchis</taxon>
    </lineage>
</organism>
<evidence type="ECO:0000256" key="1">
    <source>
        <dbReference type="SAM" id="MobiDB-lite"/>
    </source>
</evidence>
<evidence type="ECO:0000313" key="4">
    <source>
        <dbReference type="Proteomes" id="UP000308267"/>
    </source>
</evidence>
<feature type="signal peptide" evidence="2">
    <location>
        <begin position="1"/>
        <end position="25"/>
    </location>
</feature>
<gene>
    <name evidence="3" type="ORF">CRM22_008439</name>
</gene>
<feature type="compositionally biased region" description="Polar residues" evidence="1">
    <location>
        <begin position="153"/>
        <end position="165"/>
    </location>
</feature>
<evidence type="ECO:0000256" key="2">
    <source>
        <dbReference type="SAM" id="SignalP"/>
    </source>
</evidence>
<sequence>MQFHEDHVRLLFILSVFIASPLAHFETSTTDSISLYIRALVVDKSGASVKLTQQHDKVWSFQHLLIEARLCRFLDRSFERSKVLSSLHFKCKFFGSLNEQAILGVQFRKDQLDQLRPGHNNEMLSQEIAMTARPILHVWGLKEVFVNTENPMTDTENQTTLAPQGSTNSTTFAPTATTPRSNGSRTRNTMYCTVVLLQFVIFQRDYMSAFNNL</sequence>
<protein>
    <recommendedName>
        <fullName evidence="5">SEA domain-containing protein</fullName>
    </recommendedName>
</protein>
<evidence type="ECO:0000313" key="3">
    <source>
        <dbReference type="EMBL" id="TGZ60635.1"/>
    </source>
</evidence>
<feature type="chain" id="PRO_5020380339" description="SEA domain-containing protein" evidence="2">
    <location>
        <begin position="26"/>
        <end position="213"/>
    </location>
</feature>
<name>A0A4S2LB92_OPIFE</name>
<dbReference type="Proteomes" id="UP000308267">
    <property type="component" value="Unassembled WGS sequence"/>
</dbReference>